<dbReference type="AlphaFoldDB" id="A0A1M5BED3"/>
<dbReference type="STRING" id="1346286.SAMN05444362_10640"/>
<dbReference type="SMART" id="SM00028">
    <property type="entry name" value="TPR"/>
    <property type="match status" value="4"/>
</dbReference>
<dbReference type="Gene3D" id="1.25.40.10">
    <property type="entry name" value="Tetratricopeptide repeat domain"/>
    <property type="match status" value="2"/>
</dbReference>
<sequence length="353" mass="40205">MKRLLLTSAIFSFFLIGSFAQQQIDLKLDSIVRQGISLHDQGLYNEAIKTYKEALKIDKKSSLVNYEIAYSYFSLGDYKKAVDYSDKVLSFNNGSEIGAYIIKGSSLDYMDKSSQAIDVFGEGIEKFKDNYLLYFNRALVYNKIQEYKKAEADLEKTIALKRDHATSHLQLGYTSLAQNERAKGLMSLYFFLFLENKGTRAQNAYSLLSQTIESFVQKNDSKPGNFDILLNSSQLDSDFSSIEIMLPLLQAANIAVSNGSLSANSGKSKSVSFSESFLSMIADLEQLNKPDIWWDFYIPFFKKLSEAGLLEVYCHYIMAEMDTDSAKWLEENEDKVDKFADWFALNRTTFGFY</sequence>
<name>A0A1M5BED3_9BACT</name>
<feature type="signal peptide" evidence="4">
    <location>
        <begin position="1"/>
        <end position="20"/>
    </location>
</feature>
<proteinExistence type="predicted"/>
<evidence type="ECO:0000313" key="6">
    <source>
        <dbReference type="Proteomes" id="UP000184480"/>
    </source>
</evidence>
<dbReference type="GO" id="GO:0009279">
    <property type="term" value="C:cell outer membrane"/>
    <property type="evidence" value="ECO:0007669"/>
    <property type="project" value="TreeGrafter"/>
</dbReference>
<feature type="repeat" description="TPR" evidence="3">
    <location>
        <begin position="28"/>
        <end position="61"/>
    </location>
</feature>
<dbReference type="SUPFAM" id="SSF48452">
    <property type="entry name" value="TPR-like"/>
    <property type="match status" value="1"/>
</dbReference>
<keyword evidence="4" id="KW-0732">Signal</keyword>
<dbReference type="GO" id="GO:0046813">
    <property type="term" value="P:receptor-mediated virion attachment to host cell"/>
    <property type="evidence" value="ECO:0007669"/>
    <property type="project" value="TreeGrafter"/>
</dbReference>
<dbReference type="Proteomes" id="UP000184480">
    <property type="component" value="Unassembled WGS sequence"/>
</dbReference>
<feature type="repeat" description="TPR" evidence="3">
    <location>
        <begin position="62"/>
        <end position="95"/>
    </location>
</feature>
<keyword evidence="2 3" id="KW-0802">TPR repeat</keyword>
<organism evidence="5 6">
    <name type="scientific">Dysgonomonas macrotermitis</name>
    <dbReference type="NCBI Taxonomy" id="1346286"/>
    <lineage>
        <taxon>Bacteria</taxon>
        <taxon>Pseudomonadati</taxon>
        <taxon>Bacteroidota</taxon>
        <taxon>Bacteroidia</taxon>
        <taxon>Bacteroidales</taxon>
        <taxon>Dysgonomonadaceae</taxon>
        <taxon>Dysgonomonas</taxon>
    </lineage>
</organism>
<evidence type="ECO:0000256" key="4">
    <source>
        <dbReference type="SAM" id="SignalP"/>
    </source>
</evidence>
<keyword evidence="1" id="KW-0677">Repeat</keyword>
<feature type="chain" id="PRO_5009909028" evidence="4">
    <location>
        <begin position="21"/>
        <end position="353"/>
    </location>
</feature>
<dbReference type="Pfam" id="PF13414">
    <property type="entry name" value="TPR_11"/>
    <property type="match status" value="1"/>
</dbReference>
<protein>
    <submittedName>
        <fullName evidence="5">Tfp pilus assembly protein PilF</fullName>
    </submittedName>
</protein>
<dbReference type="Pfam" id="PF13181">
    <property type="entry name" value="TPR_8"/>
    <property type="match status" value="1"/>
</dbReference>
<evidence type="ECO:0000313" key="5">
    <source>
        <dbReference type="EMBL" id="SHF40869.1"/>
    </source>
</evidence>
<dbReference type="InterPro" id="IPR050498">
    <property type="entry name" value="Ycf3"/>
</dbReference>
<dbReference type="EMBL" id="FQUC01000006">
    <property type="protein sequence ID" value="SHF40869.1"/>
    <property type="molecule type" value="Genomic_DNA"/>
</dbReference>
<dbReference type="PANTHER" id="PTHR44858">
    <property type="entry name" value="TETRATRICOPEPTIDE REPEAT PROTEIN 6"/>
    <property type="match status" value="1"/>
</dbReference>
<dbReference type="InterPro" id="IPR011990">
    <property type="entry name" value="TPR-like_helical_dom_sf"/>
</dbReference>
<dbReference type="PANTHER" id="PTHR44858:SF1">
    <property type="entry name" value="UDP-N-ACETYLGLUCOSAMINE--PEPTIDE N-ACETYLGLUCOSAMINYLTRANSFERASE SPINDLY-RELATED"/>
    <property type="match status" value="1"/>
</dbReference>
<keyword evidence="6" id="KW-1185">Reference proteome</keyword>
<evidence type="ECO:0000256" key="1">
    <source>
        <dbReference type="ARBA" id="ARBA00022737"/>
    </source>
</evidence>
<reference evidence="6" key="1">
    <citation type="submission" date="2016-11" db="EMBL/GenBank/DDBJ databases">
        <authorList>
            <person name="Varghese N."/>
            <person name="Submissions S."/>
        </authorList>
    </citation>
    <scope>NUCLEOTIDE SEQUENCE [LARGE SCALE GENOMIC DNA]</scope>
    <source>
        <strain evidence="6">DSM 27370</strain>
    </source>
</reference>
<evidence type="ECO:0000256" key="3">
    <source>
        <dbReference type="PROSITE-ProRule" id="PRU00339"/>
    </source>
</evidence>
<dbReference type="RefSeq" id="WP_062183478.1">
    <property type="nucleotide sequence ID" value="NZ_BBXL01000021.1"/>
</dbReference>
<dbReference type="OrthoDB" id="793001at2"/>
<dbReference type="PROSITE" id="PS50005">
    <property type="entry name" value="TPR"/>
    <property type="match status" value="2"/>
</dbReference>
<evidence type="ECO:0000256" key="2">
    <source>
        <dbReference type="ARBA" id="ARBA00022803"/>
    </source>
</evidence>
<gene>
    <name evidence="5" type="ORF">SAMN05444362_10640</name>
</gene>
<dbReference type="InterPro" id="IPR019734">
    <property type="entry name" value="TPR_rpt"/>
</dbReference>
<accession>A0A1M5BED3</accession>